<dbReference type="PIRSF" id="PIRSF033490">
    <property type="entry name" value="MazF"/>
    <property type="match status" value="1"/>
</dbReference>
<proteinExistence type="inferred from homology"/>
<dbReference type="GO" id="GO:0016075">
    <property type="term" value="P:rRNA catabolic process"/>
    <property type="evidence" value="ECO:0007669"/>
    <property type="project" value="TreeGrafter"/>
</dbReference>
<gene>
    <name evidence="2" type="ORF">SAMN02745119_02926</name>
</gene>
<dbReference type="GO" id="GO:0004521">
    <property type="term" value="F:RNA endonuclease activity"/>
    <property type="evidence" value="ECO:0007669"/>
    <property type="project" value="TreeGrafter"/>
</dbReference>
<dbReference type="OrthoDB" id="9793906at2"/>
<sequence>MKRGNVWWVNYEPSIGSETRKIRPAIIVSNNSANTHLNRVQVIPLTSNTGKCYPSEAVVLLNGVENKAMADQLATVDKQRLQNCAGSISTREMKQVEKALKIQLGLPL</sequence>
<keyword evidence="1" id="KW-0540">Nuclease</keyword>
<evidence type="ECO:0000256" key="1">
    <source>
        <dbReference type="PIRNR" id="PIRNR033490"/>
    </source>
</evidence>
<keyword evidence="3" id="KW-1185">Reference proteome</keyword>
<dbReference type="GO" id="GO:0003677">
    <property type="term" value="F:DNA binding"/>
    <property type="evidence" value="ECO:0007669"/>
    <property type="project" value="InterPro"/>
</dbReference>
<dbReference type="SUPFAM" id="SSF50118">
    <property type="entry name" value="Cell growth inhibitor/plasmid maintenance toxic component"/>
    <property type="match status" value="1"/>
</dbReference>
<name>A0A1T4RKH7_9BACT</name>
<dbReference type="Gene3D" id="2.30.30.110">
    <property type="match status" value="1"/>
</dbReference>
<dbReference type="STRING" id="115783.SAMN02745119_02926"/>
<keyword evidence="1" id="KW-0255">Endonuclease</keyword>
<dbReference type="GO" id="GO:0016787">
    <property type="term" value="F:hydrolase activity"/>
    <property type="evidence" value="ECO:0007669"/>
    <property type="project" value="UniProtKB-KW"/>
</dbReference>
<organism evidence="2 3">
    <name type="scientific">Trichlorobacter thiogenes</name>
    <dbReference type="NCBI Taxonomy" id="115783"/>
    <lineage>
        <taxon>Bacteria</taxon>
        <taxon>Pseudomonadati</taxon>
        <taxon>Thermodesulfobacteriota</taxon>
        <taxon>Desulfuromonadia</taxon>
        <taxon>Geobacterales</taxon>
        <taxon>Geobacteraceae</taxon>
        <taxon>Trichlorobacter</taxon>
    </lineage>
</organism>
<comment type="function">
    <text evidence="1">Toxic component of a type II toxin-antitoxin (TA) system.</text>
</comment>
<keyword evidence="1" id="KW-0378">Hydrolase</keyword>
<evidence type="ECO:0000313" key="3">
    <source>
        <dbReference type="Proteomes" id="UP000190102"/>
    </source>
</evidence>
<dbReference type="PANTHER" id="PTHR33988">
    <property type="entry name" value="ENDORIBONUCLEASE MAZF-RELATED"/>
    <property type="match status" value="1"/>
</dbReference>
<dbReference type="EMBL" id="FUWR01000021">
    <property type="protein sequence ID" value="SKA16407.1"/>
    <property type="molecule type" value="Genomic_DNA"/>
</dbReference>
<dbReference type="AlphaFoldDB" id="A0A1T4RKH7"/>
<dbReference type="InterPro" id="IPR003477">
    <property type="entry name" value="PemK-like"/>
</dbReference>
<accession>A0A1T4RKH7</accession>
<dbReference type="Pfam" id="PF02452">
    <property type="entry name" value="PemK_toxin"/>
    <property type="match status" value="1"/>
</dbReference>
<evidence type="ECO:0000313" key="2">
    <source>
        <dbReference type="EMBL" id="SKA16407.1"/>
    </source>
</evidence>
<dbReference type="GO" id="GO:0006402">
    <property type="term" value="P:mRNA catabolic process"/>
    <property type="evidence" value="ECO:0007669"/>
    <property type="project" value="TreeGrafter"/>
</dbReference>
<dbReference type="EC" id="3.1.-.-" evidence="1"/>
<dbReference type="InterPro" id="IPR011067">
    <property type="entry name" value="Plasmid_toxin/cell-grow_inhib"/>
</dbReference>
<reference evidence="3" key="1">
    <citation type="submission" date="2017-02" db="EMBL/GenBank/DDBJ databases">
        <authorList>
            <person name="Varghese N."/>
            <person name="Submissions S."/>
        </authorList>
    </citation>
    <scope>NUCLEOTIDE SEQUENCE [LARGE SCALE GENOMIC DNA]</scope>
    <source>
        <strain evidence="3">ATCC BAA-34</strain>
    </source>
</reference>
<dbReference type="Proteomes" id="UP000190102">
    <property type="component" value="Unassembled WGS sequence"/>
</dbReference>
<comment type="similarity">
    <text evidence="1">Belongs to the PemK/MazF family.</text>
</comment>
<dbReference type="RefSeq" id="WP_078791144.1">
    <property type="nucleotide sequence ID" value="NZ_FUWR01000021.1"/>
</dbReference>
<protein>
    <recommendedName>
        <fullName evidence="1">mRNA interferase</fullName>
        <ecNumber evidence="1">3.1.-.-</ecNumber>
    </recommendedName>
</protein>